<dbReference type="Proteomes" id="UP000664132">
    <property type="component" value="Unassembled WGS sequence"/>
</dbReference>
<dbReference type="PANTHER" id="PTHR33928:SF2">
    <property type="entry name" value="PECTATE LYASE SUPERFAMILY PROTEIN DOMAIN-CONTAINING PROTEIN-RELATED"/>
    <property type="match status" value="1"/>
</dbReference>
<feature type="domain" description="Rhamnogalacturonase A/B/Epimerase-like pectate lyase" evidence="2">
    <location>
        <begin position="407"/>
        <end position="475"/>
    </location>
</feature>
<evidence type="ECO:0000256" key="1">
    <source>
        <dbReference type="SAM" id="SignalP"/>
    </source>
</evidence>
<evidence type="ECO:0000313" key="4">
    <source>
        <dbReference type="Proteomes" id="UP000664132"/>
    </source>
</evidence>
<sequence length="797" mass="84702">MKIYLSLLLCFGLVAEVLGAHDGKSFWLEWITKRGVAPYNPQGTAYPVYRNVKSYGAKGDGITDDTAAINAAIAAGTRCKPGAPGVGCQSSTISPATVYFPAGTYLISAPIVQYYMTNLIGNPNPGQMAVLKATAGFSGIALIDSNPYLSADPAYGATNVFYRQVRNLVFDTTNQPAGTVARGIHWPTAQATSIQNCVFKMSQVSGNKHQGVFIENGSGGFLNDLIFYGGDHAMDVGSQQFTSRNLTFYNSATAIYQVWDWSWTYMGLSINNCKVGIDMSNGGSSAQLVGSVVVIDSTFSNTPVGIASARSSTSQPNSGGSLALENVIFTNVPVAVKGPTSTSLAGSTGTITISTGWVQGNVYSPTGPNKAMSPVSSFVRPASMLKGTRYYTRSKPQYETTLSADFYSIRAAGAKGDGVTDDTAVIQKLINSATAAGKIVYFDYGVYKVTSSITIPPGAKIVGENYPTIMGSGPFFSNINSPAIVVRVGAASGQTGVVEWSDMIVSTQGNAAGAVLIQWNLASPAATPSGMWDVHTRIAGFKGSNLQTAECPTNAAQPNNKCIAAWQSMIIGNIANGLYMENVWLWTADHDLDDVANNNTRITAYAGRGLACESTVGNIWLIGTAVEHHVLYQYQFMNTKNIFMGFIQTETPYFQPSPKATVPFPAWSARHDPNFSVFCAGKSDNCNLAWGLRVLNSQNILVYGAGLYSFFNNYSLTCSDHTATVYNEYCQNQIFGIDQGGGTGQTYTGSTVFVYGLNTVGAVSMVDRNGASAASERANTGNFASSIIRFVTKVPGT</sequence>
<keyword evidence="1" id="KW-0732">Signal</keyword>
<keyword evidence="4" id="KW-1185">Reference proteome</keyword>
<dbReference type="Gene3D" id="2.160.20.10">
    <property type="entry name" value="Single-stranded right-handed beta-helix, Pectin lyase-like"/>
    <property type="match status" value="2"/>
</dbReference>
<dbReference type="FunFam" id="2.160.20.10:FF:000023">
    <property type="entry name" value="Exo-beta-1,3-glucanase Exg0"/>
    <property type="match status" value="1"/>
</dbReference>
<dbReference type="AlphaFoldDB" id="A0A8H7T7W5"/>
<dbReference type="InterPro" id="IPR012334">
    <property type="entry name" value="Pectin_lyas_fold"/>
</dbReference>
<organism evidence="3 4">
    <name type="scientific">Cadophora malorum</name>
    <dbReference type="NCBI Taxonomy" id="108018"/>
    <lineage>
        <taxon>Eukaryota</taxon>
        <taxon>Fungi</taxon>
        <taxon>Dikarya</taxon>
        <taxon>Ascomycota</taxon>
        <taxon>Pezizomycotina</taxon>
        <taxon>Leotiomycetes</taxon>
        <taxon>Helotiales</taxon>
        <taxon>Ploettnerulaceae</taxon>
        <taxon>Cadophora</taxon>
    </lineage>
</organism>
<feature type="domain" description="Rhamnogalacturonase A/B/Epimerase-like pectate lyase" evidence="2">
    <location>
        <begin position="49"/>
        <end position="278"/>
    </location>
</feature>
<reference evidence="3" key="1">
    <citation type="submission" date="2021-02" db="EMBL/GenBank/DDBJ databases">
        <title>Genome sequence Cadophora malorum strain M34.</title>
        <authorList>
            <person name="Stefanovic E."/>
            <person name="Vu D."/>
            <person name="Scully C."/>
            <person name="Dijksterhuis J."/>
            <person name="Roader J."/>
            <person name="Houbraken J."/>
        </authorList>
    </citation>
    <scope>NUCLEOTIDE SEQUENCE</scope>
    <source>
        <strain evidence="3">M34</strain>
    </source>
</reference>
<dbReference type="InterPro" id="IPR024535">
    <property type="entry name" value="RHGA/B-epi-like_pectate_lyase"/>
</dbReference>
<evidence type="ECO:0000313" key="3">
    <source>
        <dbReference type="EMBL" id="KAG4414742.1"/>
    </source>
</evidence>
<dbReference type="GO" id="GO:0004650">
    <property type="term" value="F:polygalacturonase activity"/>
    <property type="evidence" value="ECO:0007669"/>
    <property type="project" value="InterPro"/>
</dbReference>
<dbReference type="InterPro" id="IPR039279">
    <property type="entry name" value="QRT3-like"/>
</dbReference>
<dbReference type="EMBL" id="JAFJYH010000251">
    <property type="protein sequence ID" value="KAG4414742.1"/>
    <property type="molecule type" value="Genomic_DNA"/>
</dbReference>
<feature type="chain" id="PRO_5034802211" description="Rhamnogalacturonase A/B/Epimerase-like pectate lyase domain-containing protein" evidence="1">
    <location>
        <begin position="20"/>
        <end position="797"/>
    </location>
</feature>
<accession>A0A8H7T7W5</accession>
<dbReference type="CDD" id="cd23668">
    <property type="entry name" value="GH55_beta13glucanase-like"/>
    <property type="match status" value="1"/>
</dbReference>
<dbReference type="SUPFAM" id="SSF51126">
    <property type="entry name" value="Pectin lyase-like"/>
    <property type="match status" value="2"/>
</dbReference>
<gene>
    <name evidence="3" type="ORF">IFR04_012129</name>
</gene>
<protein>
    <recommendedName>
        <fullName evidence="2">Rhamnogalacturonase A/B/Epimerase-like pectate lyase domain-containing protein</fullName>
    </recommendedName>
</protein>
<evidence type="ECO:0000259" key="2">
    <source>
        <dbReference type="Pfam" id="PF12708"/>
    </source>
</evidence>
<dbReference type="InterPro" id="IPR011050">
    <property type="entry name" value="Pectin_lyase_fold/virulence"/>
</dbReference>
<dbReference type="Pfam" id="PF12708">
    <property type="entry name" value="Pect-lyase_RHGA_epim"/>
    <property type="match status" value="2"/>
</dbReference>
<dbReference type="OrthoDB" id="1046782at2759"/>
<proteinExistence type="predicted"/>
<comment type="caution">
    <text evidence="3">The sequence shown here is derived from an EMBL/GenBank/DDBJ whole genome shotgun (WGS) entry which is preliminary data.</text>
</comment>
<name>A0A8H7T7W5_9HELO</name>
<feature type="signal peptide" evidence="1">
    <location>
        <begin position="1"/>
        <end position="19"/>
    </location>
</feature>
<dbReference type="PANTHER" id="PTHR33928">
    <property type="entry name" value="POLYGALACTURONASE QRT3"/>
    <property type="match status" value="1"/>
</dbReference>